<evidence type="ECO:0000313" key="2">
    <source>
        <dbReference type="EMBL" id="MTH55210.1"/>
    </source>
</evidence>
<evidence type="ECO:0000259" key="1">
    <source>
        <dbReference type="PROSITE" id="PS51725"/>
    </source>
</evidence>
<keyword evidence="2" id="KW-0560">Oxidoreductase</keyword>
<comment type="caution">
    <text evidence="2">The sequence shown here is derived from an EMBL/GenBank/DDBJ whole genome shotgun (WGS) entry which is preliminary data.</text>
</comment>
<dbReference type="PANTHER" id="PTHR33336">
    <property type="entry name" value="QUINOL MONOOXYGENASE YGIN-RELATED"/>
    <property type="match status" value="1"/>
</dbReference>
<evidence type="ECO:0000313" key="3">
    <source>
        <dbReference type="Proteomes" id="UP000434639"/>
    </source>
</evidence>
<dbReference type="PANTHER" id="PTHR33336:SF3">
    <property type="entry name" value="ABM DOMAIN-CONTAINING PROTEIN"/>
    <property type="match status" value="1"/>
</dbReference>
<accession>A0A7X2S8H2</accession>
<reference evidence="2 3" key="1">
    <citation type="journal article" date="2017" name="Int. J. Syst. Evol. Microbiol.">
        <title>Bacillus mangrovi sp. nov., isolated from a sediment sample from a mangrove forest.</title>
        <authorList>
            <person name="Gupta V."/>
            <person name="Singh P.K."/>
            <person name="Korpole S."/>
            <person name="Tanuku N.R.S."/>
            <person name="Pinnaka A.K."/>
        </authorList>
    </citation>
    <scope>NUCLEOTIDE SEQUENCE [LARGE SCALE GENOMIC DNA]</scope>
    <source>
        <strain evidence="2 3">KCTC 33872</strain>
    </source>
</reference>
<dbReference type="InterPro" id="IPR007138">
    <property type="entry name" value="ABM_dom"/>
</dbReference>
<name>A0A7X2S8H2_9BACI</name>
<dbReference type="AlphaFoldDB" id="A0A7X2S8H2"/>
<dbReference type="RefSeq" id="WP_155113704.1">
    <property type="nucleotide sequence ID" value="NZ_WMIB01000024.1"/>
</dbReference>
<protein>
    <submittedName>
        <fullName evidence="2">Antibiotic biosynthesis monooxygenase</fullName>
    </submittedName>
</protein>
<dbReference type="EMBL" id="WMIB01000024">
    <property type="protein sequence ID" value="MTH55210.1"/>
    <property type="molecule type" value="Genomic_DNA"/>
</dbReference>
<dbReference type="OrthoDB" id="9806189at2"/>
<dbReference type="Pfam" id="PF03992">
    <property type="entry name" value="ABM"/>
    <property type="match status" value="1"/>
</dbReference>
<keyword evidence="2" id="KW-0503">Monooxygenase</keyword>
<dbReference type="SUPFAM" id="SSF54909">
    <property type="entry name" value="Dimeric alpha+beta barrel"/>
    <property type="match status" value="1"/>
</dbReference>
<keyword evidence="3" id="KW-1185">Reference proteome</keyword>
<feature type="domain" description="ABM" evidence="1">
    <location>
        <begin position="4"/>
        <end position="92"/>
    </location>
</feature>
<gene>
    <name evidence="2" type="ORF">GKZ89_17565</name>
</gene>
<dbReference type="InterPro" id="IPR050744">
    <property type="entry name" value="AI-2_Isomerase_LsrG"/>
</dbReference>
<dbReference type="Gene3D" id="3.30.70.100">
    <property type="match status" value="1"/>
</dbReference>
<dbReference type="PROSITE" id="PS51725">
    <property type="entry name" value="ABM"/>
    <property type="match status" value="1"/>
</dbReference>
<dbReference type="InterPro" id="IPR011008">
    <property type="entry name" value="Dimeric_a/b-barrel"/>
</dbReference>
<proteinExistence type="predicted"/>
<organism evidence="2 3">
    <name type="scientific">Metabacillus mangrovi</name>
    <dbReference type="NCBI Taxonomy" id="1491830"/>
    <lineage>
        <taxon>Bacteria</taxon>
        <taxon>Bacillati</taxon>
        <taxon>Bacillota</taxon>
        <taxon>Bacilli</taxon>
        <taxon>Bacillales</taxon>
        <taxon>Bacillaceae</taxon>
        <taxon>Metabacillus</taxon>
    </lineage>
</organism>
<dbReference type="Proteomes" id="UP000434639">
    <property type="component" value="Unassembled WGS sequence"/>
</dbReference>
<sequence length="95" mass="10897">MSAITINAIMKAKEGREEELFAAMKKAIAPSRAEEGCISYDLHRSKEDKGVFVFFENWKDQEAVDAHIASPHYQAYREEIAPLIETREVHFLDKV</sequence>
<dbReference type="GO" id="GO:0004497">
    <property type="term" value="F:monooxygenase activity"/>
    <property type="evidence" value="ECO:0007669"/>
    <property type="project" value="UniProtKB-KW"/>
</dbReference>